<dbReference type="SUPFAM" id="SSF55753">
    <property type="entry name" value="Actin depolymerizing proteins"/>
    <property type="match status" value="2"/>
</dbReference>
<dbReference type="GO" id="GO:0005884">
    <property type="term" value="C:actin filament"/>
    <property type="evidence" value="ECO:0007669"/>
    <property type="project" value="TreeGrafter"/>
</dbReference>
<comment type="similarity">
    <text evidence="2">Belongs to the actin-binding proteins ADF family. Twinfilin subfamily.</text>
</comment>
<evidence type="ECO:0000256" key="1">
    <source>
        <dbReference type="ARBA" id="ARBA00004245"/>
    </source>
</evidence>
<dbReference type="PROSITE" id="PS51263">
    <property type="entry name" value="ADF_H"/>
    <property type="match status" value="2"/>
</dbReference>
<feature type="domain" description="ADF-H" evidence="9">
    <location>
        <begin position="6"/>
        <end position="137"/>
    </location>
</feature>
<keyword evidence="5" id="KW-0009">Actin-binding</keyword>
<evidence type="ECO:0000256" key="3">
    <source>
        <dbReference type="ARBA" id="ARBA00022490"/>
    </source>
</evidence>
<evidence type="ECO:0000259" key="9">
    <source>
        <dbReference type="PROSITE" id="PS51263"/>
    </source>
</evidence>
<dbReference type="OrthoDB" id="10006997at2759"/>
<dbReference type="Proteomes" id="UP001140094">
    <property type="component" value="Unassembled WGS sequence"/>
</dbReference>
<dbReference type="FunFam" id="3.40.20.10:FF:000042">
    <property type="entry name" value="Actin depolymerizing protein"/>
    <property type="match status" value="1"/>
</dbReference>
<evidence type="ECO:0000256" key="5">
    <source>
        <dbReference type="ARBA" id="ARBA00023203"/>
    </source>
</evidence>
<dbReference type="SMART" id="SM00102">
    <property type="entry name" value="ADF"/>
    <property type="match status" value="2"/>
</dbReference>
<feature type="domain" description="ADF-H" evidence="9">
    <location>
        <begin position="178"/>
        <end position="305"/>
    </location>
</feature>
<dbReference type="Pfam" id="PF00241">
    <property type="entry name" value="Cofilin_ADF"/>
    <property type="match status" value="2"/>
</dbReference>
<dbReference type="InterPro" id="IPR029006">
    <property type="entry name" value="ADF-H/Gelsolin-like_dom_sf"/>
</dbReference>
<name>A0A9W8LTG8_9FUNG</name>
<feature type="compositionally biased region" description="Low complexity" evidence="8">
    <location>
        <begin position="308"/>
        <end position="319"/>
    </location>
</feature>
<dbReference type="GO" id="GO:0051015">
    <property type="term" value="F:actin filament binding"/>
    <property type="evidence" value="ECO:0007669"/>
    <property type="project" value="TreeGrafter"/>
</dbReference>
<sequence>MAHQSGIRVSEELSSKFRVELSEDATLRTIKVSIVDEELQATSEHRLQGTLLDDLAQVPELLGEAEPCYLLIRLDSEESRWLLATYVPDSAQVRDKMLYASTKASLTKALGESYFVDSMFGTTRKEFSPEGYQQHRRHVESTAPLTEREQEMIRIKDMESSVIDAPTMDSRRSHVSQNAYPLQDQAKEAMQNFANGTVNFVLLRVDSGDELVKLVSAETLQSHEELAKAIPTDIPTYTLYWYDSTTSIFIYACPLTTSVRERMVCSTFRRGFTKSASDMGINVDIRLEFDSPAEITPAALSEGVSDKAPSAQSPAIQPPKFKRPAPPSRRPRTMPAPSS</sequence>
<protein>
    <submittedName>
        <fullName evidence="10">Twinfilin-1</fullName>
    </submittedName>
</protein>
<evidence type="ECO:0000256" key="6">
    <source>
        <dbReference type="ARBA" id="ARBA00023212"/>
    </source>
</evidence>
<evidence type="ECO:0000256" key="8">
    <source>
        <dbReference type="SAM" id="MobiDB-lite"/>
    </source>
</evidence>
<dbReference type="Gene3D" id="3.40.20.10">
    <property type="entry name" value="Severin"/>
    <property type="match status" value="2"/>
</dbReference>
<evidence type="ECO:0000256" key="4">
    <source>
        <dbReference type="ARBA" id="ARBA00022737"/>
    </source>
</evidence>
<dbReference type="CDD" id="cd11285">
    <property type="entry name" value="ADF_Twf-N_like"/>
    <property type="match status" value="1"/>
</dbReference>
<keyword evidence="4" id="KW-0677">Repeat</keyword>
<organism evidence="10 11">
    <name type="scientific">Coemansia guatemalensis</name>
    <dbReference type="NCBI Taxonomy" id="2761395"/>
    <lineage>
        <taxon>Eukaryota</taxon>
        <taxon>Fungi</taxon>
        <taxon>Fungi incertae sedis</taxon>
        <taxon>Zoopagomycota</taxon>
        <taxon>Kickxellomycotina</taxon>
        <taxon>Kickxellomycetes</taxon>
        <taxon>Kickxellales</taxon>
        <taxon>Kickxellaceae</taxon>
        <taxon>Coemansia</taxon>
    </lineage>
</organism>
<dbReference type="EMBL" id="JANBUO010000418">
    <property type="protein sequence ID" value="KAJ2804279.1"/>
    <property type="molecule type" value="Genomic_DNA"/>
</dbReference>
<dbReference type="PANTHER" id="PTHR13759:SF1">
    <property type="entry name" value="TWINFILIN"/>
    <property type="match status" value="1"/>
</dbReference>
<dbReference type="GO" id="GO:0051016">
    <property type="term" value="P:barbed-end actin filament capping"/>
    <property type="evidence" value="ECO:0007669"/>
    <property type="project" value="TreeGrafter"/>
</dbReference>
<gene>
    <name evidence="10" type="primary">TWF1_1</name>
    <name evidence="10" type="ORF">H4R20_002570</name>
</gene>
<keyword evidence="3" id="KW-0963">Cytoplasm</keyword>
<keyword evidence="11" id="KW-1185">Reference proteome</keyword>
<reference evidence="10" key="1">
    <citation type="submission" date="2022-07" db="EMBL/GenBank/DDBJ databases">
        <title>Phylogenomic reconstructions and comparative analyses of Kickxellomycotina fungi.</title>
        <authorList>
            <person name="Reynolds N.K."/>
            <person name="Stajich J.E."/>
            <person name="Barry K."/>
            <person name="Grigoriev I.V."/>
            <person name="Crous P."/>
            <person name="Smith M.E."/>
        </authorList>
    </citation>
    <scope>NUCLEOTIDE SEQUENCE</scope>
    <source>
        <strain evidence="10">NRRL 1565</strain>
    </source>
</reference>
<evidence type="ECO:0000313" key="10">
    <source>
        <dbReference type="EMBL" id="KAJ2804279.1"/>
    </source>
</evidence>
<dbReference type="AlphaFoldDB" id="A0A9W8LTG8"/>
<dbReference type="InterPro" id="IPR002108">
    <property type="entry name" value="ADF-H"/>
</dbReference>
<dbReference type="GO" id="GO:0005737">
    <property type="term" value="C:cytoplasm"/>
    <property type="evidence" value="ECO:0007669"/>
    <property type="project" value="TreeGrafter"/>
</dbReference>
<comment type="caution">
    <text evidence="10">The sequence shown here is derived from an EMBL/GenBank/DDBJ whole genome shotgun (WGS) entry which is preliminary data.</text>
</comment>
<accession>A0A9W8LTG8</accession>
<proteinExistence type="inferred from homology"/>
<evidence type="ECO:0000313" key="11">
    <source>
        <dbReference type="Proteomes" id="UP001140094"/>
    </source>
</evidence>
<evidence type="ECO:0000256" key="7">
    <source>
        <dbReference type="ARBA" id="ARBA00038532"/>
    </source>
</evidence>
<dbReference type="InterPro" id="IPR028458">
    <property type="entry name" value="Twinfilin"/>
</dbReference>
<dbReference type="GO" id="GO:0030042">
    <property type="term" value="P:actin filament depolymerization"/>
    <property type="evidence" value="ECO:0007669"/>
    <property type="project" value="TreeGrafter"/>
</dbReference>
<evidence type="ECO:0000256" key="2">
    <source>
        <dbReference type="ARBA" id="ARBA00009557"/>
    </source>
</evidence>
<feature type="region of interest" description="Disordered" evidence="8">
    <location>
        <begin position="298"/>
        <end position="339"/>
    </location>
</feature>
<comment type="subunit">
    <text evidence="7">Interacts with G-actin; ADP-actin form.</text>
</comment>
<comment type="subcellular location">
    <subcellularLocation>
        <location evidence="1">Cytoplasm</location>
        <location evidence="1">Cytoskeleton</location>
    </subcellularLocation>
</comment>
<dbReference type="PANTHER" id="PTHR13759">
    <property type="entry name" value="TWINFILIN"/>
    <property type="match status" value="1"/>
</dbReference>
<dbReference type="GO" id="GO:0003785">
    <property type="term" value="F:actin monomer binding"/>
    <property type="evidence" value="ECO:0007669"/>
    <property type="project" value="TreeGrafter"/>
</dbReference>
<keyword evidence="6" id="KW-0206">Cytoskeleton</keyword>